<evidence type="ECO:0000256" key="3">
    <source>
        <dbReference type="ARBA" id="ARBA00023295"/>
    </source>
</evidence>
<dbReference type="AlphaFoldDB" id="A0A428MHK5"/>
<evidence type="ECO:0000313" key="6">
    <source>
        <dbReference type="EMBL" id="RSL16388.1"/>
    </source>
</evidence>
<gene>
    <name evidence="6" type="ORF">EDE15_1901</name>
</gene>
<dbReference type="InterPro" id="IPR000743">
    <property type="entry name" value="Glyco_hydro_28"/>
</dbReference>
<evidence type="ECO:0000313" key="7">
    <source>
        <dbReference type="Proteomes" id="UP000269669"/>
    </source>
</evidence>
<keyword evidence="7" id="KW-1185">Reference proteome</keyword>
<organism evidence="6 7">
    <name type="scientific">Edaphobacter aggregans</name>
    <dbReference type="NCBI Taxonomy" id="570835"/>
    <lineage>
        <taxon>Bacteria</taxon>
        <taxon>Pseudomonadati</taxon>
        <taxon>Acidobacteriota</taxon>
        <taxon>Terriglobia</taxon>
        <taxon>Terriglobales</taxon>
        <taxon>Acidobacteriaceae</taxon>
        <taxon>Edaphobacter</taxon>
    </lineage>
</organism>
<name>A0A428MHK5_9BACT</name>
<dbReference type="EMBL" id="RSDW01000001">
    <property type="protein sequence ID" value="RSL16388.1"/>
    <property type="molecule type" value="Genomic_DNA"/>
</dbReference>
<keyword evidence="3 4" id="KW-0326">Glycosidase</keyword>
<accession>A0A428MHK5</accession>
<evidence type="ECO:0000256" key="1">
    <source>
        <dbReference type="ARBA" id="ARBA00008834"/>
    </source>
</evidence>
<evidence type="ECO:0000256" key="4">
    <source>
        <dbReference type="RuleBase" id="RU361169"/>
    </source>
</evidence>
<dbReference type="InterPro" id="IPR012334">
    <property type="entry name" value="Pectin_lyas_fold"/>
</dbReference>
<dbReference type="InterPro" id="IPR011050">
    <property type="entry name" value="Pectin_lyase_fold/virulence"/>
</dbReference>
<feature type="region of interest" description="Disordered" evidence="5">
    <location>
        <begin position="141"/>
        <end position="192"/>
    </location>
</feature>
<comment type="caution">
    <text evidence="6">The sequence shown here is derived from an EMBL/GenBank/DDBJ whole genome shotgun (WGS) entry which is preliminary data.</text>
</comment>
<keyword evidence="2 4" id="KW-0378">Hydrolase</keyword>
<evidence type="ECO:0000256" key="2">
    <source>
        <dbReference type="ARBA" id="ARBA00022801"/>
    </source>
</evidence>
<dbReference type="InterPro" id="IPR006626">
    <property type="entry name" value="PbH1"/>
</dbReference>
<sequence>MIDRRSFIHKAVLIAAGSASGFPLTACGDSELVIPCLGPAPAPVPVPGMTYIRASEIGCALDCKLETGRNKYTGGDATDDGPRINAAMAGATADNPITLIIDGSALISGLFLPAGGYWNIVGLGCGTGFFVKTGTNNDGIHNGPPNANVPSDPGPPAPPRGLNVSLSNFTLNGNQGNGHNGNSTSGTQQGSQGSKTTWYFGINLMNLNNITLENVVVVNTPAYHIRLSNVGNVVASGCVMQSHGPSTDGLHVDGPANDITISNCDFTTGDDSIALNCPEGYSGNISRVTVSNCTFNSYSLMRLYTSNGGTRFSVDAVSVSNCSGTLAEAAFLVGFGRGSGPNSVASLTISDCSLTAPDVLGIAENFGTIALSNVTFVPSQAHVSWVKSESNRVCGFLRPSPLYDGIICTGSGLSFENCVIYRSSGINVIPVILENNSTIDNVSFNGFSVQDAGSYFPVPELVYFGSGSIAQLVLGSVTSNNIKVPVSPGGFSNIRSVSGAGVLATGWKFPDNVMANGVPYISASSGLPSVKIGGVVKPYPQL</sequence>
<comment type="similarity">
    <text evidence="1 4">Belongs to the glycosyl hydrolase 28 family.</text>
</comment>
<dbReference type="SMART" id="SM00710">
    <property type="entry name" value="PbH1"/>
    <property type="match status" value="5"/>
</dbReference>
<dbReference type="Pfam" id="PF00295">
    <property type="entry name" value="Glyco_hydro_28"/>
    <property type="match status" value="1"/>
</dbReference>
<reference evidence="6 7" key="1">
    <citation type="submission" date="2018-12" db="EMBL/GenBank/DDBJ databases">
        <title>Sequencing of bacterial isolates from soil warming experiment in Harvard Forest, Massachusetts, USA.</title>
        <authorList>
            <person name="Deangelis K."/>
        </authorList>
    </citation>
    <scope>NUCLEOTIDE SEQUENCE [LARGE SCALE GENOMIC DNA]</scope>
    <source>
        <strain evidence="6 7">EB153</strain>
    </source>
</reference>
<evidence type="ECO:0000256" key="5">
    <source>
        <dbReference type="SAM" id="MobiDB-lite"/>
    </source>
</evidence>
<dbReference type="GO" id="GO:0004650">
    <property type="term" value="F:polygalacturonase activity"/>
    <property type="evidence" value="ECO:0007669"/>
    <property type="project" value="InterPro"/>
</dbReference>
<dbReference type="Gene3D" id="2.160.20.10">
    <property type="entry name" value="Single-stranded right-handed beta-helix, Pectin lyase-like"/>
    <property type="match status" value="1"/>
</dbReference>
<protein>
    <submittedName>
        <fullName evidence="6">Glycosyl hydrolase family 28</fullName>
    </submittedName>
</protein>
<dbReference type="RefSeq" id="WP_185827080.1">
    <property type="nucleotide sequence ID" value="NZ_RSDW01000001.1"/>
</dbReference>
<proteinExistence type="inferred from homology"/>
<dbReference type="GO" id="GO:0005975">
    <property type="term" value="P:carbohydrate metabolic process"/>
    <property type="evidence" value="ECO:0007669"/>
    <property type="project" value="InterPro"/>
</dbReference>
<feature type="compositionally biased region" description="Low complexity" evidence="5">
    <location>
        <begin position="180"/>
        <end position="192"/>
    </location>
</feature>
<dbReference type="SUPFAM" id="SSF51126">
    <property type="entry name" value="Pectin lyase-like"/>
    <property type="match status" value="1"/>
</dbReference>
<dbReference type="Proteomes" id="UP000269669">
    <property type="component" value="Unassembled WGS sequence"/>
</dbReference>